<dbReference type="SMART" id="SM00382">
    <property type="entry name" value="AAA"/>
    <property type="match status" value="1"/>
</dbReference>
<name>A0ABU8S9B0_9SPHN</name>
<evidence type="ECO:0000256" key="3">
    <source>
        <dbReference type="ARBA" id="ARBA00022741"/>
    </source>
</evidence>
<feature type="domain" description="ABC transporter" evidence="5">
    <location>
        <begin position="31"/>
        <end position="258"/>
    </location>
</feature>
<evidence type="ECO:0000256" key="2">
    <source>
        <dbReference type="ARBA" id="ARBA00022448"/>
    </source>
</evidence>
<dbReference type="PANTHER" id="PTHR43335:SF4">
    <property type="entry name" value="ABC TRANSPORTER, ATP-BINDING PROTEIN"/>
    <property type="match status" value="1"/>
</dbReference>
<keyword evidence="3" id="KW-0547">Nucleotide-binding</keyword>
<evidence type="ECO:0000313" key="7">
    <source>
        <dbReference type="Proteomes" id="UP001379235"/>
    </source>
</evidence>
<dbReference type="Pfam" id="PF00005">
    <property type="entry name" value="ABC_tran"/>
    <property type="match status" value="1"/>
</dbReference>
<keyword evidence="4 6" id="KW-0067">ATP-binding</keyword>
<dbReference type="InterPro" id="IPR003593">
    <property type="entry name" value="AAA+_ATPase"/>
</dbReference>
<reference evidence="6 7" key="1">
    <citation type="submission" date="2024-03" db="EMBL/GenBank/DDBJ databases">
        <authorList>
            <person name="Jo J.-H."/>
        </authorList>
    </citation>
    <scope>NUCLEOTIDE SEQUENCE [LARGE SCALE GENOMIC DNA]</scope>
    <source>
        <strain evidence="6 7">AS3R-12</strain>
    </source>
</reference>
<dbReference type="SUPFAM" id="SSF52540">
    <property type="entry name" value="P-loop containing nucleoside triphosphate hydrolases"/>
    <property type="match status" value="1"/>
</dbReference>
<evidence type="ECO:0000259" key="5">
    <source>
        <dbReference type="PROSITE" id="PS50893"/>
    </source>
</evidence>
<gene>
    <name evidence="6" type="ORF">WG900_09155</name>
</gene>
<dbReference type="Gene3D" id="3.40.50.300">
    <property type="entry name" value="P-loop containing nucleotide triphosphate hydrolases"/>
    <property type="match status" value="1"/>
</dbReference>
<dbReference type="Proteomes" id="UP001379235">
    <property type="component" value="Unassembled WGS sequence"/>
</dbReference>
<evidence type="ECO:0000313" key="6">
    <source>
        <dbReference type="EMBL" id="MEJ6010089.1"/>
    </source>
</evidence>
<dbReference type="RefSeq" id="WP_339966553.1">
    <property type="nucleotide sequence ID" value="NZ_JBBHJY010000004.1"/>
</dbReference>
<dbReference type="PROSITE" id="PS50893">
    <property type="entry name" value="ABC_TRANSPORTER_2"/>
    <property type="match status" value="1"/>
</dbReference>
<evidence type="ECO:0000256" key="4">
    <source>
        <dbReference type="ARBA" id="ARBA00022840"/>
    </source>
</evidence>
<organism evidence="6 7">
    <name type="scientific">Novosphingobium aquae</name>
    <dbReference type="NCBI Taxonomy" id="3133435"/>
    <lineage>
        <taxon>Bacteria</taxon>
        <taxon>Pseudomonadati</taxon>
        <taxon>Pseudomonadota</taxon>
        <taxon>Alphaproteobacteria</taxon>
        <taxon>Sphingomonadales</taxon>
        <taxon>Sphingomonadaceae</taxon>
        <taxon>Novosphingobium</taxon>
    </lineage>
</organism>
<proteinExistence type="inferred from homology"/>
<keyword evidence="7" id="KW-1185">Reference proteome</keyword>
<accession>A0ABU8S9B0</accession>
<sequence length="347" mass="37354">MKMDLGQWQPVGNAPAPELSGISAASPKLAIEARGLVKRFDGFTAVDGVDLSVPEGAIYGVLGPNGAGKTTTLRMLLGIIDPDEGYRRVLGAERPHDVAHTIGYLPEERGLYPAMKCHEAIAFIGALRGLPLEEGRRRGKLLLEEHGLGYAADRQIRQLSKGMAQQVQLLATLVHEPRLVIFDEPFSGLDALNQGKLERMMRGLAEKGTTVIFSTHVIAHAERLCDSVAIIAGGKVPFAGPVDVARDRIRPQVRLETRAGDGNWRAALPADARREQKADGSTFWYFDLPGTGIEPLLRALIEGEAGILSLSIERAGLHDAFVAIAGEAAARALEEVPDEALAMEKGR</sequence>
<comment type="caution">
    <text evidence="6">The sequence shown here is derived from an EMBL/GenBank/DDBJ whole genome shotgun (WGS) entry which is preliminary data.</text>
</comment>
<dbReference type="GO" id="GO:0005524">
    <property type="term" value="F:ATP binding"/>
    <property type="evidence" value="ECO:0007669"/>
    <property type="project" value="UniProtKB-KW"/>
</dbReference>
<dbReference type="EMBL" id="JBBHJY010000004">
    <property type="protein sequence ID" value="MEJ6010089.1"/>
    <property type="molecule type" value="Genomic_DNA"/>
</dbReference>
<evidence type="ECO:0000256" key="1">
    <source>
        <dbReference type="ARBA" id="ARBA00005417"/>
    </source>
</evidence>
<keyword evidence="2" id="KW-0813">Transport</keyword>
<dbReference type="InterPro" id="IPR027417">
    <property type="entry name" value="P-loop_NTPase"/>
</dbReference>
<protein>
    <submittedName>
        <fullName evidence="6">ATP-binding cassette domain-containing protein</fullName>
    </submittedName>
</protein>
<dbReference type="PANTHER" id="PTHR43335">
    <property type="entry name" value="ABC TRANSPORTER, ATP-BINDING PROTEIN"/>
    <property type="match status" value="1"/>
</dbReference>
<comment type="similarity">
    <text evidence="1">Belongs to the ABC transporter superfamily.</text>
</comment>
<dbReference type="InterPro" id="IPR003439">
    <property type="entry name" value="ABC_transporter-like_ATP-bd"/>
</dbReference>